<evidence type="ECO:0000256" key="10">
    <source>
        <dbReference type="SAM" id="MobiDB-lite"/>
    </source>
</evidence>
<dbReference type="PANTHER" id="PTHR21340">
    <property type="entry name" value="DIADENOSINE 5,5-P1,P4-TETRAPHOSPHATE PYROPHOSPHOHYDROLASE MUTT"/>
    <property type="match status" value="1"/>
</dbReference>
<feature type="zinc finger region" description="C3H1-type" evidence="9">
    <location>
        <begin position="215"/>
        <end position="243"/>
    </location>
</feature>
<dbReference type="GO" id="GO:0006754">
    <property type="term" value="P:ATP biosynthetic process"/>
    <property type="evidence" value="ECO:0007669"/>
    <property type="project" value="TreeGrafter"/>
</dbReference>
<dbReference type="GO" id="GO:0004081">
    <property type="term" value="F:bis(5'-nucleosyl)-tetraphosphatase (asymmetrical) activity"/>
    <property type="evidence" value="ECO:0007669"/>
    <property type="project" value="TreeGrafter"/>
</dbReference>
<dbReference type="Gene3D" id="1.25.40.180">
    <property type="match status" value="1"/>
</dbReference>
<keyword evidence="7 9" id="KW-0862">Zinc</keyword>
<evidence type="ECO:0000259" key="12">
    <source>
        <dbReference type="PROSITE" id="PS51363"/>
    </source>
</evidence>
<comment type="similarity">
    <text evidence="1">Belongs to the Nudix hydrolase family.</text>
</comment>
<evidence type="ECO:0000256" key="6">
    <source>
        <dbReference type="ARBA" id="ARBA00022801"/>
    </source>
</evidence>
<feature type="zinc finger region" description="C3H1-type" evidence="9">
    <location>
        <begin position="278"/>
        <end position="306"/>
    </location>
</feature>
<dbReference type="InterPro" id="IPR003307">
    <property type="entry name" value="W2_domain"/>
</dbReference>
<dbReference type="GO" id="GO:0051252">
    <property type="term" value="P:regulation of RNA metabolic process"/>
    <property type="evidence" value="ECO:0007669"/>
    <property type="project" value="UniProtKB-ARBA"/>
</dbReference>
<feature type="compositionally biased region" description="Basic and acidic residues" evidence="10">
    <location>
        <begin position="368"/>
        <end position="377"/>
    </location>
</feature>
<organism evidence="14 15">
    <name type="scientific">Entomortierella chlamydospora</name>
    <dbReference type="NCBI Taxonomy" id="101097"/>
    <lineage>
        <taxon>Eukaryota</taxon>
        <taxon>Fungi</taxon>
        <taxon>Fungi incertae sedis</taxon>
        <taxon>Mucoromycota</taxon>
        <taxon>Mortierellomycotina</taxon>
        <taxon>Mortierellomycetes</taxon>
        <taxon>Mortierellales</taxon>
        <taxon>Mortierellaceae</taxon>
        <taxon>Entomortierella</taxon>
    </lineage>
</organism>
<dbReference type="InterPro" id="IPR000571">
    <property type="entry name" value="Znf_CCCH"/>
</dbReference>
<proteinExistence type="inferred from homology"/>
<dbReference type="GO" id="GO:0010468">
    <property type="term" value="P:regulation of gene expression"/>
    <property type="evidence" value="ECO:0007669"/>
    <property type="project" value="UniProtKB-ARBA"/>
</dbReference>
<reference evidence="14" key="1">
    <citation type="journal article" date="2020" name="Fungal Divers.">
        <title>Resolving the Mortierellaceae phylogeny through synthesis of multi-gene phylogenetics and phylogenomics.</title>
        <authorList>
            <person name="Vandepol N."/>
            <person name="Liber J."/>
            <person name="Desiro A."/>
            <person name="Na H."/>
            <person name="Kennedy M."/>
            <person name="Barry K."/>
            <person name="Grigoriev I.V."/>
            <person name="Miller A.N."/>
            <person name="O'Donnell K."/>
            <person name="Stajich J.E."/>
            <person name="Bonito G."/>
        </authorList>
    </citation>
    <scope>NUCLEOTIDE SEQUENCE</scope>
    <source>
        <strain evidence="14">NRRL 2769</strain>
    </source>
</reference>
<feature type="domain" description="C3H1-type" evidence="11">
    <location>
        <begin position="278"/>
        <end position="306"/>
    </location>
</feature>
<feature type="compositionally biased region" description="Basic and acidic residues" evidence="10">
    <location>
        <begin position="508"/>
        <end position="518"/>
    </location>
</feature>
<feature type="region of interest" description="Disordered" evidence="10">
    <location>
        <begin position="249"/>
        <end position="276"/>
    </location>
</feature>
<dbReference type="GO" id="GO:0006167">
    <property type="term" value="P:AMP biosynthetic process"/>
    <property type="evidence" value="ECO:0007669"/>
    <property type="project" value="TreeGrafter"/>
</dbReference>
<dbReference type="InterPro" id="IPR015797">
    <property type="entry name" value="NUDIX_hydrolase-like_dom_sf"/>
</dbReference>
<dbReference type="CDD" id="cd03428">
    <property type="entry name" value="NUDIX_Ap4A_Nudt2"/>
    <property type="match status" value="1"/>
</dbReference>
<dbReference type="PROSITE" id="PS51462">
    <property type="entry name" value="NUDIX"/>
    <property type="match status" value="1"/>
</dbReference>
<dbReference type="OrthoDB" id="410307at2759"/>
<feature type="compositionally biased region" description="Polar residues" evidence="10">
    <location>
        <begin position="257"/>
        <end position="267"/>
    </location>
</feature>
<dbReference type="GO" id="GO:0008270">
    <property type="term" value="F:zinc ion binding"/>
    <property type="evidence" value="ECO:0007669"/>
    <property type="project" value="UniProtKB-KW"/>
</dbReference>
<accession>A0A9P6MV52</accession>
<feature type="region of interest" description="Disordered" evidence="10">
    <location>
        <begin position="314"/>
        <end position="532"/>
    </location>
</feature>
<dbReference type="InterPro" id="IPR016024">
    <property type="entry name" value="ARM-type_fold"/>
</dbReference>
<sequence length="691" mass="78577">MDKSLHVTGILIYRHQRNSTEILLVNDSFNHKRHWTAPKGRVIGDEDELKAALRETLEITGLSVKDLKVEDSFRAEIKYLSGTRPKRVVYYLAELIDSAKVLPTGEGLQFAWCNLQQATDKALYRTMQDVLRSAFTAAETSRARALAAAPPKMHRNHSNNGDSLESNMKNLNIALPLDSQRQAITRDYNNRGGSRDRDHNRDGGSGGHSHADNPNYKTRLCERFEAEQFCPYYGKCTFAHGLAELRQRPVNPDQDKPQSAVQASYQNRAKRETTENEFHKTRLCERFMNDGECPFGSRCTYAHGREELRQRAGYQNNNNAGNNGGYGGNGQNRTYPRDGQSGERSYRSNNEGYQDRNLRHQQQQGEGSEDRPYRTNRSEGPYRSTFADRENRDGPYRPPQALEQERSLRSQSDSSSPTGAYRVPQARNQVPDEGSMSRSVLAPRATISSPAATPAATNATSSAAPSPKGTSPAGTPVLGSDKSTNNRRRVQEVDNKPRAKVVEMTSEDMEKFQLRRPETPVAAKPDSKQAQRDQLIQDLQKFFQNNQQQGVTQDKKQQQQQLQDEIKEVTRLEMRNALTKAQLYYILIASLFTETSVETWKKVLQEKEKLLANFVRSSEDQLTLMRAWEQLFVKHRPNMMARAPIVMKGLYDVELVEEDVMLSWYDLPTTDAELKKKCVVFVEWLRSAEEE</sequence>
<name>A0A9P6MV52_9FUNG</name>
<evidence type="ECO:0000259" key="13">
    <source>
        <dbReference type="PROSITE" id="PS51462"/>
    </source>
</evidence>
<dbReference type="SUPFAM" id="SSF55811">
    <property type="entry name" value="Nudix"/>
    <property type="match status" value="1"/>
</dbReference>
<evidence type="ECO:0000256" key="8">
    <source>
        <dbReference type="ARBA" id="ARBA00032644"/>
    </source>
</evidence>
<dbReference type="CDD" id="cd11561">
    <property type="entry name" value="W2_eIF5"/>
    <property type="match status" value="1"/>
</dbReference>
<feature type="compositionally biased region" description="Basic and acidic residues" evidence="10">
    <location>
        <begin position="386"/>
        <end position="395"/>
    </location>
</feature>
<feature type="region of interest" description="Disordered" evidence="10">
    <location>
        <begin position="187"/>
        <end position="215"/>
    </location>
</feature>
<dbReference type="EMBL" id="JAAAID010000779">
    <property type="protein sequence ID" value="KAG0013989.1"/>
    <property type="molecule type" value="Genomic_DNA"/>
</dbReference>
<dbReference type="InterPro" id="IPR036855">
    <property type="entry name" value="Znf_CCCH_sf"/>
</dbReference>
<evidence type="ECO:0000256" key="3">
    <source>
        <dbReference type="ARBA" id="ARBA00022723"/>
    </source>
</evidence>
<dbReference type="InterPro" id="IPR051325">
    <property type="entry name" value="Nudix_hydrolase_domain"/>
</dbReference>
<dbReference type="Pfam" id="PF02020">
    <property type="entry name" value="W2"/>
    <property type="match status" value="1"/>
</dbReference>
<feature type="domain" description="W2" evidence="12">
    <location>
        <begin position="537"/>
        <end position="691"/>
    </location>
</feature>
<dbReference type="InterPro" id="IPR003565">
    <property type="entry name" value="Tetra_PHTase"/>
</dbReference>
<dbReference type="SUPFAM" id="SSF48371">
    <property type="entry name" value="ARM repeat"/>
    <property type="match status" value="1"/>
</dbReference>
<evidence type="ECO:0000256" key="7">
    <source>
        <dbReference type="ARBA" id="ARBA00022833"/>
    </source>
</evidence>
<keyword evidence="15" id="KW-1185">Reference proteome</keyword>
<keyword evidence="6" id="KW-0378">Hydrolase</keyword>
<dbReference type="Proteomes" id="UP000703661">
    <property type="component" value="Unassembled WGS sequence"/>
</dbReference>
<dbReference type="SMART" id="SM00356">
    <property type="entry name" value="ZnF_C3H1"/>
    <property type="match status" value="2"/>
</dbReference>
<feature type="domain" description="C3H1-type" evidence="11">
    <location>
        <begin position="215"/>
        <end position="243"/>
    </location>
</feature>
<dbReference type="SMART" id="SM00515">
    <property type="entry name" value="eIF5C"/>
    <property type="match status" value="1"/>
</dbReference>
<dbReference type="PROSITE" id="PS50103">
    <property type="entry name" value="ZF_C3H1"/>
    <property type="match status" value="2"/>
</dbReference>
<dbReference type="AlphaFoldDB" id="A0A9P6MV52"/>
<evidence type="ECO:0000313" key="14">
    <source>
        <dbReference type="EMBL" id="KAG0013989.1"/>
    </source>
</evidence>
<evidence type="ECO:0000256" key="4">
    <source>
        <dbReference type="ARBA" id="ARBA00022741"/>
    </source>
</evidence>
<evidence type="ECO:0000256" key="1">
    <source>
        <dbReference type="ARBA" id="ARBA00005582"/>
    </source>
</evidence>
<dbReference type="Gene3D" id="3.90.79.10">
    <property type="entry name" value="Nucleoside Triphosphate Pyrophosphohydrolase"/>
    <property type="match status" value="1"/>
</dbReference>
<dbReference type="Pfam" id="PF00642">
    <property type="entry name" value="zf-CCCH"/>
    <property type="match status" value="2"/>
</dbReference>
<evidence type="ECO:0000256" key="2">
    <source>
        <dbReference type="ARBA" id="ARBA00018911"/>
    </source>
</evidence>
<evidence type="ECO:0000313" key="15">
    <source>
        <dbReference type="Proteomes" id="UP000703661"/>
    </source>
</evidence>
<feature type="compositionally biased region" description="Low complexity" evidence="10">
    <location>
        <begin position="442"/>
        <end position="467"/>
    </location>
</feature>
<keyword evidence="3 9" id="KW-0479">Metal-binding</keyword>
<keyword evidence="4" id="KW-0547">Nucleotide-binding</keyword>
<dbReference type="GO" id="GO:0000166">
    <property type="term" value="F:nucleotide binding"/>
    <property type="evidence" value="ECO:0007669"/>
    <property type="project" value="UniProtKB-KW"/>
</dbReference>
<dbReference type="PROSITE" id="PS51363">
    <property type="entry name" value="W2"/>
    <property type="match status" value="1"/>
</dbReference>
<feature type="compositionally biased region" description="Basic and acidic residues" evidence="10">
    <location>
        <begin position="489"/>
        <end position="501"/>
    </location>
</feature>
<dbReference type="Gene3D" id="4.10.1000.10">
    <property type="entry name" value="Zinc finger, CCCH-type"/>
    <property type="match status" value="2"/>
</dbReference>
<keyword evidence="5 9" id="KW-0863">Zinc-finger</keyword>
<comment type="caution">
    <text evidence="14">The sequence shown here is derived from an EMBL/GenBank/DDBJ whole genome shotgun (WGS) entry which is preliminary data.</text>
</comment>
<evidence type="ECO:0000256" key="9">
    <source>
        <dbReference type="PROSITE-ProRule" id="PRU00723"/>
    </source>
</evidence>
<dbReference type="Pfam" id="PF00293">
    <property type="entry name" value="NUDIX"/>
    <property type="match status" value="1"/>
</dbReference>
<evidence type="ECO:0000256" key="5">
    <source>
        <dbReference type="ARBA" id="ARBA00022771"/>
    </source>
</evidence>
<feature type="region of interest" description="Disordered" evidence="10">
    <location>
        <begin position="146"/>
        <end position="166"/>
    </location>
</feature>
<protein>
    <recommendedName>
        <fullName evidence="2">Bis(5'-nucleosyl)-tetraphosphatase [asymmetrical]</fullName>
    </recommendedName>
    <alternativeName>
        <fullName evidence="8">Diadenosine 5',5'''-P1,P4-tetraphosphate asymmetrical hydrolase</fullName>
    </alternativeName>
</protein>
<gene>
    <name evidence="14" type="ORF">BGZ80_010719</name>
</gene>
<dbReference type="SUPFAM" id="SSF90229">
    <property type="entry name" value="CCCH zinc finger"/>
    <property type="match status" value="2"/>
</dbReference>
<dbReference type="FunFam" id="4.10.1000.10:FF:000003">
    <property type="entry name" value="Zinc finger CCCH domain-containing protein"/>
    <property type="match status" value="2"/>
</dbReference>
<feature type="compositionally biased region" description="Basic and acidic residues" evidence="10">
    <location>
        <begin position="193"/>
        <end position="202"/>
    </location>
</feature>
<evidence type="ECO:0000259" key="11">
    <source>
        <dbReference type="PROSITE" id="PS50103"/>
    </source>
</evidence>
<feature type="domain" description="Nudix hydrolase" evidence="13">
    <location>
        <begin position="3"/>
        <end position="135"/>
    </location>
</feature>
<dbReference type="PANTHER" id="PTHR21340:SF0">
    <property type="entry name" value="BIS(5'-NUCLEOSYL)-TETRAPHOSPHATASE [ASYMMETRICAL]"/>
    <property type="match status" value="1"/>
</dbReference>
<dbReference type="InterPro" id="IPR000086">
    <property type="entry name" value="NUDIX_hydrolase_dom"/>
</dbReference>